<dbReference type="Proteomes" id="UP000323917">
    <property type="component" value="Chromosome"/>
</dbReference>
<evidence type="ECO:0000256" key="2">
    <source>
        <dbReference type="ARBA" id="ARBA00022723"/>
    </source>
</evidence>
<dbReference type="PANTHER" id="PTHR46233">
    <property type="entry name" value="HYDROXYACYLGLUTATHIONE HYDROLASE GLOC"/>
    <property type="match status" value="1"/>
</dbReference>
<keyword evidence="3 7" id="KW-0378">Hydrolase</keyword>
<dbReference type="InterPro" id="IPR001279">
    <property type="entry name" value="Metallo-B-lactamas"/>
</dbReference>
<evidence type="ECO:0000259" key="6">
    <source>
        <dbReference type="SMART" id="SM00849"/>
    </source>
</evidence>
<comment type="cofactor">
    <cofactor evidence="1">
        <name>Zn(2+)</name>
        <dbReference type="ChEBI" id="CHEBI:29105"/>
    </cofactor>
</comment>
<proteinExistence type="predicted"/>
<dbReference type="InterPro" id="IPR051453">
    <property type="entry name" value="MBL_Glyoxalase_II"/>
</dbReference>
<evidence type="ECO:0000256" key="3">
    <source>
        <dbReference type="ARBA" id="ARBA00022801"/>
    </source>
</evidence>
<dbReference type="RefSeq" id="WP_148073578.1">
    <property type="nucleotide sequence ID" value="NZ_CP042913.1"/>
</dbReference>
<evidence type="ECO:0000313" key="8">
    <source>
        <dbReference type="Proteomes" id="UP000323917"/>
    </source>
</evidence>
<protein>
    <submittedName>
        <fullName evidence="7">Putative metallo-hydrolase</fullName>
        <ecNumber evidence="7">3.-.-.-</ecNumber>
    </submittedName>
</protein>
<evidence type="ECO:0000256" key="4">
    <source>
        <dbReference type="ARBA" id="ARBA00022833"/>
    </source>
</evidence>
<sequence length="222" mass="23361">MGSAALVIQTIVSMPFDENSYVLSLPGQSECVIVDPGFDPQEIVAVLAEKQLSPVAILCTHGHSDHIAGNGHLKELWPDCPLVIGHGDAGKLTDPVGNLSAGFGFNLVSPAADQTVKEGDVLDLAGMKLLVRETPGHSSGHVVFVIEDSQPPIVIGGDVLFSGSIGRTDFPDGSFEDLKQAIHEKLFILPDETLVLSGHGPTTTIGEEKRTNPFVGLGEPNV</sequence>
<dbReference type="KEGG" id="bgok:Pr1d_23040"/>
<organism evidence="7 8">
    <name type="scientific">Bythopirellula goksoeyrii</name>
    <dbReference type="NCBI Taxonomy" id="1400387"/>
    <lineage>
        <taxon>Bacteria</taxon>
        <taxon>Pseudomonadati</taxon>
        <taxon>Planctomycetota</taxon>
        <taxon>Planctomycetia</taxon>
        <taxon>Pirellulales</taxon>
        <taxon>Lacipirellulaceae</taxon>
        <taxon>Bythopirellula</taxon>
    </lineage>
</organism>
<dbReference type="PANTHER" id="PTHR46233:SF3">
    <property type="entry name" value="HYDROXYACYLGLUTATHIONE HYDROLASE GLOC"/>
    <property type="match status" value="1"/>
</dbReference>
<dbReference type="SUPFAM" id="SSF56281">
    <property type="entry name" value="Metallo-hydrolase/oxidoreductase"/>
    <property type="match status" value="1"/>
</dbReference>
<dbReference type="EC" id="3.-.-.-" evidence="7"/>
<evidence type="ECO:0000313" key="7">
    <source>
        <dbReference type="EMBL" id="QEG35014.1"/>
    </source>
</evidence>
<dbReference type="CDD" id="cd06262">
    <property type="entry name" value="metallo-hydrolase-like_MBL-fold"/>
    <property type="match status" value="1"/>
</dbReference>
<dbReference type="GO" id="GO:0046872">
    <property type="term" value="F:metal ion binding"/>
    <property type="evidence" value="ECO:0007669"/>
    <property type="project" value="UniProtKB-KW"/>
</dbReference>
<dbReference type="OrthoDB" id="9802248at2"/>
<keyword evidence="2" id="KW-0479">Metal-binding</keyword>
<dbReference type="GO" id="GO:0016787">
    <property type="term" value="F:hydrolase activity"/>
    <property type="evidence" value="ECO:0007669"/>
    <property type="project" value="UniProtKB-KW"/>
</dbReference>
<keyword evidence="4" id="KW-0862">Zinc</keyword>
<evidence type="ECO:0000256" key="5">
    <source>
        <dbReference type="SAM" id="MobiDB-lite"/>
    </source>
</evidence>
<dbReference type="InterPro" id="IPR036866">
    <property type="entry name" value="RibonucZ/Hydroxyglut_hydro"/>
</dbReference>
<dbReference type="AlphaFoldDB" id="A0A5B9Q7K4"/>
<accession>A0A5B9Q7K4</accession>
<name>A0A5B9Q7K4_9BACT</name>
<gene>
    <name evidence="7" type="ORF">Pr1d_23040</name>
</gene>
<keyword evidence="8" id="KW-1185">Reference proteome</keyword>
<reference evidence="7 8" key="1">
    <citation type="submission" date="2019-08" db="EMBL/GenBank/DDBJ databases">
        <title>Deep-cultivation of Planctomycetes and their phenomic and genomic characterization uncovers novel biology.</title>
        <authorList>
            <person name="Wiegand S."/>
            <person name="Jogler M."/>
            <person name="Boedeker C."/>
            <person name="Pinto D."/>
            <person name="Vollmers J."/>
            <person name="Rivas-Marin E."/>
            <person name="Kohn T."/>
            <person name="Peeters S.H."/>
            <person name="Heuer A."/>
            <person name="Rast P."/>
            <person name="Oberbeckmann S."/>
            <person name="Bunk B."/>
            <person name="Jeske O."/>
            <person name="Meyerdierks A."/>
            <person name="Storesund J.E."/>
            <person name="Kallscheuer N."/>
            <person name="Luecker S."/>
            <person name="Lage O.M."/>
            <person name="Pohl T."/>
            <person name="Merkel B.J."/>
            <person name="Hornburger P."/>
            <person name="Mueller R.-W."/>
            <person name="Bruemmer F."/>
            <person name="Labrenz M."/>
            <person name="Spormann A.M."/>
            <person name="Op den Camp H."/>
            <person name="Overmann J."/>
            <person name="Amann R."/>
            <person name="Jetten M.S.M."/>
            <person name="Mascher T."/>
            <person name="Medema M.H."/>
            <person name="Devos D.P."/>
            <person name="Kaster A.-K."/>
            <person name="Ovreas L."/>
            <person name="Rohde M."/>
            <person name="Galperin M.Y."/>
            <person name="Jogler C."/>
        </authorList>
    </citation>
    <scope>NUCLEOTIDE SEQUENCE [LARGE SCALE GENOMIC DNA]</scope>
    <source>
        <strain evidence="7 8">Pr1d</strain>
    </source>
</reference>
<dbReference type="Pfam" id="PF00753">
    <property type="entry name" value="Lactamase_B"/>
    <property type="match status" value="1"/>
</dbReference>
<feature type="region of interest" description="Disordered" evidence="5">
    <location>
        <begin position="201"/>
        <end position="222"/>
    </location>
</feature>
<dbReference type="EMBL" id="CP042913">
    <property type="protein sequence ID" value="QEG35014.1"/>
    <property type="molecule type" value="Genomic_DNA"/>
</dbReference>
<feature type="domain" description="Metallo-beta-lactamase" evidence="6">
    <location>
        <begin position="17"/>
        <end position="199"/>
    </location>
</feature>
<dbReference type="Gene3D" id="3.60.15.10">
    <property type="entry name" value="Ribonuclease Z/Hydroxyacylglutathione hydrolase-like"/>
    <property type="match status" value="1"/>
</dbReference>
<dbReference type="SMART" id="SM00849">
    <property type="entry name" value="Lactamase_B"/>
    <property type="match status" value="1"/>
</dbReference>
<evidence type="ECO:0000256" key="1">
    <source>
        <dbReference type="ARBA" id="ARBA00001947"/>
    </source>
</evidence>